<keyword evidence="7" id="KW-1185">Reference proteome</keyword>
<dbReference type="GO" id="GO:0004252">
    <property type="term" value="F:serine-type endopeptidase activity"/>
    <property type="evidence" value="ECO:0007669"/>
    <property type="project" value="InterPro"/>
</dbReference>
<evidence type="ECO:0000256" key="2">
    <source>
        <dbReference type="ARBA" id="ARBA00022801"/>
    </source>
</evidence>
<keyword evidence="4" id="KW-1015">Disulfide bond</keyword>
<protein>
    <recommendedName>
        <fullName evidence="5">Peptidase S1 domain-containing protein</fullName>
    </recommendedName>
</protein>
<dbReference type="EMBL" id="WJBH02000005">
    <property type="protein sequence ID" value="KAI9559285.1"/>
    <property type="molecule type" value="Genomic_DNA"/>
</dbReference>
<feature type="domain" description="Peptidase S1" evidence="5">
    <location>
        <begin position="1"/>
        <end position="81"/>
    </location>
</feature>
<dbReference type="PANTHER" id="PTHR24276">
    <property type="entry name" value="POLYSERASE-RELATED"/>
    <property type="match status" value="1"/>
</dbReference>
<dbReference type="InterPro" id="IPR009003">
    <property type="entry name" value="Peptidase_S1_PA"/>
</dbReference>
<keyword evidence="2" id="KW-0378">Hydrolase</keyword>
<organism evidence="6 7">
    <name type="scientific">Daphnia sinensis</name>
    <dbReference type="NCBI Taxonomy" id="1820382"/>
    <lineage>
        <taxon>Eukaryota</taxon>
        <taxon>Metazoa</taxon>
        <taxon>Ecdysozoa</taxon>
        <taxon>Arthropoda</taxon>
        <taxon>Crustacea</taxon>
        <taxon>Branchiopoda</taxon>
        <taxon>Diplostraca</taxon>
        <taxon>Cladocera</taxon>
        <taxon>Anomopoda</taxon>
        <taxon>Daphniidae</taxon>
        <taxon>Daphnia</taxon>
        <taxon>Daphnia similis group</taxon>
    </lineage>
</organism>
<name>A0AAD5LAW7_9CRUS</name>
<keyword evidence="1" id="KW-0645">Protease</keyword>
<proteinExistence type="predicted"/>
<evidence type="ECO:0000256" key="1">
    <source>
        <dbReference type="ARBA" id="ARBA00022670"/>
    </source>
</evidence>
<dbReference type="GO" id="GO:0006508">
    <property type="term" value="P:proteolysis"/>
    <property type="evidence" value="ECO:0007669"/>
    <property type="project" value="UniProtKB-KW"/>
</dbReference>
<evidence type="ECO:0000313" key="7">
    <source>
        <dbReference type="Proteomes" id="UP000820818"/>
    </source>
</evidence>
<dbReference type="Gene3D" id="2.40.10.10">
    <property type="entry name" value="Trypsin-like serine proteases"/>
    <property type="match status" value="1"/>
</dbReference>
<dbReference type="PROSITE" id="PS50240">
    <property type="entry name" value="TRYPSIN_DOM"/>
    <property type="match status" value="1"/>
</dbReference>
<dbReference type="PANTHER" id="PTHR24276:SF91">
    <property type="entry name" value="AT26814P-RELATED"/>
    <property type="match status" value="1"/>
</dbReference>
<dbReference type="SUPFAM" id="SSF50494">
    <property type="entry name" value="Trypsin-like serine proteases"/>
    <property type="match status" value="1"/>
</dbReference>
<evidence type="ECO:0000256" key="3">
    <source>
        <dbReference type="ARBA" id="ARBA00022825"/>
    </source>
</evidence>
<dbReference type="Proteomes" id="UP000820818">
    <property type="component" value="Linkage Group LG5"/>
</dbReference>
<accession>A0AAD5LAW7</accession>
<evidence type="ECO:0000313" key="6">
    <source>
        <dbReference type="EMBL" id="KAI9559285.1"/>
    </source>
</evidence>
<evidence type="ECO:0000259" key="5">
    <source>
        <dbReference type="PROSITE" id="PS50240"/>
    </source>
</evidence>
<dbReference type="Pfam" id="PF00089">
    <property type="entry name" value="Trypsin"/>
    <property type="match status" value="1"/>
</dbReference>
<dbReference type="InterPro" id="IPR043504">
    <property type="entry name" value="Peptidase_S1_PA_chymotrypsin"/>
</dbReference>
<sequence length="85" mass="9129">MIFNSTTWMSGGTGAVTRTVKRVIIHENWDSSDLNDSGGPLYVNGIQVGITSFGQGCADPDYAGIYTRVTTFVDWIAKTVANNPA</sequence>
<comment type="caution">
    <text evidence="6">The sequence shown here is derived from an EMBL/GenBank/DDBJ whole genome shotgun (WGS) entry which is preliminary data.</text>
</comment>
<dbReference type="AlphaFoldDB" id="A0AAD5LAW7"/>
<dbReference type="InterPro" id="IPR001254">
    <property type="entry name" value="Trypsin_dom"/>
</dbReference>
<dbReference type="InterPro" id="IPR050430">
    <property type="entry name" value="Peptidase_S1"/>
</dbReference>
<evidence type="ECO:0000256" key="4">
    <source>
        <dbReference type="ARBA" id="ARBA00023157"/>
    </source>
</evidence>
<gene>
    <name evidence="6" type="ORF">GHT06_016074</name>
</gene>
<reference evidence="6 7" key="1">
    <citation type="submission" date="2022-05" db="EMBL/GenBank/DDBJ databases">
        <title>A multi-omics perspective on studying reproductive biology in Daphnia sinensis.</title>
        <authorList>
            <person name="Jia J."/>
        </authorList>
    </citation>
    <scope>NUCLEOTIDE SEQUENCE [LARGE SCALE GENOMIC DNA]</scope>
    <source>
        <strain evidence="6 7">WSL</strain>
    </source>
</reference>
<keyword evidence="3" id="KW-0720">Serine protease</keyword>